<keyword evidence="3" id="KW-1185">Reference proteome</keyword>
<dbReference type="Proteomes" id="UP000004995">
    <property type="component" value="Unassembled WGS sequence"/>
</dbReference>
<evidence type="ECO:0000313" key="3">
    <source>
        <dbReference type="Proteomes" id="UP000004995"/>
    </source>
</evidence>
<dbReference type="AlphaFoldDB" id="K3YP00"/>
<proteinExistence type="predicted"/>
<reference evidence="2" key="2">
    <citation type="submission" date="2018-08" db="UniProtKB">
        <authorList>
            <consortium name="EnsemblPlants"/>
        </authorList>
    </citation>
    <scope>IDENTIFICATION</scope>
    <source>
        <strain evidence="2">Yugu1</strain>
    </source>
</reference>
<dbReference type="EnsemblPlants" id="KQL02991">
    <property type="protein sequence ID" value="KQL02991"/>
    <property type="gene ID" value="SETIT_015992mg"/>
</dbReference>
<protein>
    <submittedName>
        <fullName evidence="2">Uncharacterized protein</fullName>
    </submittedName>
</protein>
<reference evidence="3" key="1">
    <citation type="journal article" date="2012" name="Nat. Biotechnol.">
        <title>Reference genome sequence of the model plant Setaria.</title>
        <authorList>
            <person name="Bennetzen J.L."/>
            <person name="Schmutz J."/>
            <person name="Wang H."/>
            <person name="Percifield R."/>
            <person name="Hawkins J."/>
            <person name="Pontaroli A.C."/>
            <person name="Estep M."/>
            <person name="Feng L."/>
            <person name="Vaughn J.N."/>
            <person name="Grimwood J."/>
            <person name="Jenkins J."/>
            <person name="Barry K."/>
            <person name="Lindquist E."/>
            <person name="Hellsten U."/>
            <person name="Deshpande S."/>
            <person name="Wang X."/>
            <person name="Wu X."/>
            <person name="Mitros T."/>
            <person name="Triplett J."/>
            <person name="Yang X."/>
            <person name="Ye C.Y."/>
            <person name="Mauro-Herrera M."/>
            <person name="Wang L."/>
            <person name="Li P."/>
            <person name="Sharma M."/>
            <person name="Sharma R."/>
            <person name="Ronald P.C."/>
            <person name="Panaud O."/>
            <person name="Kellogg E.A."/>
            <person name="Brutnell T.P."/>
            <person name="Doust A.N."/>
            <person name="Tuskan G.A."/>
            <person name="Rokhsar D."/>
            <person name="Devos K.M."/>
        </authorList>
    </citation>
    <scope>NUCLEOTIDE SEQUENCE [LARGE SCALE GENOMIC DNA]</scope>
    <source>
        <strain evidence="3">cv. Yugu1</strain>
    </source>
</reference>
<dbReference type="EMBL" id="AGNK02004025">
    <property type="status" value="NOT_ANNOTATED_CDS"/>
    <property type="molecule type" value="Genomic_DNA"/>
</dbReference>
<name>K3YP00_SETIT</name>
<sequence length="49" mass="5229">MDRSMASDPEEEESVASNAMQCKHQAAGNAGSNGTDLPASFIRLYLLLT</sequence>
<evidence type="ECO:0000313" key="2">
    <source>
        <dbReference type="EnsemblPlants" id="KQL02991"/>
    </source>
</evidence>
<dbReference type="Gramene" id="KQL02991">
    <property type="protein sequence ID" value="KQL02991"/>
    <property type="gene ID" value="SETIT_015992mg"/>
</dbReference>
<dbReference type="HOGENOM" id="CLU_3145342_0_0_1"/>
<accession>K3YP00</accession>
<evidence type="ECO:0000256" key="1">
    <source>
        <dbReference type="SAM" id="MobiDB-lite"/>
    </source>
</evidence>
<organism evidence="2 3">
    <name type="scientific">Setaria italica</name>
    <name type="common">Foxtail millet</name>
    <name type="synonym">Panicum italicum</name>
    <dbReference type="NCBI Taxonomy" id="4555"/>
    <lineage>
        <taxon>Eukaryota</taxon>
        <taxon>Viridiplantae</taxon>
        <taxon>Streptophyta</taxon>
        <taxon>Embryophyta</taxon>
        <taxon>Tracheophyta</taxon>
        <taxon>Spermatophyta</taxon>
        <taxon>Magnoliopsida</taxon>
        <taxon>Liliopsida</taxon>
        <taxon>Poales</taxon>
        <taxon>Poaceae</taxon>
        <taxon>PACMAD clade</taxon>
        <taxon>Panicoideae</taxon>
        <taxon>Panicodae</taxon>
        <taxon>Paniceae</taxon>
        <taxon>Cenchrinae</taxon>
        <taxon>Setaria</taxon>
    </lineage>
</organism>
<dbReference type="InParanoid" id="K3YP00"/>
<feature type="region of interest" description="Disordered" evidence="1">
    <location>
        <begin position="1"/>
        <end position="37"/>
    </location>
</feature>